<evidence type="ECO:0000313" key="5">
    <source>
        <dbReference type="EMBL" id="MFN2976791.1"/>
    </source>
</evidence>
<dbReference type="PIRSF" id="PIRSF005303">
    <property type="entry name" value="Thiam_monoph_kin"/>
    <property type="match status" value="1"/>
</dbReference>
<dbReference type="Proteomes" id="UP001634747">
    <property type="component" value="Unassembled WGS sequence"/>
</dbReference>
<feature type="domain" description="PurM-like C-terminal" evidence="4">
    <location>
        <begin position="173"/>
        <end position="283"/>
    </location>
</feature>
<feature type="binding site" evidence="2">
    <location>
        <position position="59"/>
    </location>
    <ligand>
        <name>Mg(2+)</name>
        <dbReference type="ChEBI" id="CHEBI:18420"/>
        <label>1</label>
    </ligand>
</feature>
<dbReference type="Gene3D" id="3.90.650.10">
    <property type="entry name" value="PurM-like C-terminal domain"/>
    <property type="match status" value="1"/>
</dbReference>
<comment type="function">
    <text evidence="2">Catalyzes the ATP-dependent phosphorylation of thiamine-monophosphate (TMP) to form thiamine-pyrophosphate (TPP), the active form of vitamin B1.</text>
</comment>
<keyword evidence="6" id="KW-1185">Reference proteome</keyword>
<dbReference type="Pfam" id="PF00586">
    <property type="entry name" value="AIRS"/>
    <property type="match status" value="1"/>
</dbReference>
<feature type="binding site" evidence="2">
    <location>
        <position position="336"/>
    </location>
    <ligand>
        <name>substrate</name>
    </ligand>
</feature>
<keyword evidence="2" id="KW-0067">ATP-binding</keyword>
<evidence type="ECO:0000256" key="2">
    <source>
        <dbReference type="HAMAP-Rule" id="MF_02128"/>
    </source>
</evidence>
<dbReference type="NCBIfam" id="TIGR01379">
    <property type="entry name" value="thiL"/>
    <property type="match status" value="1"/>
</dbReference>
<dbReference type="InterPro" id="IPR036676">
    <property type="entry name" value="PurM-like_C_sf"/>
</dbReference>
<feature type="binding site" evidence="2">
    <location>
        <position position="43"/>
    </location>
    <ligand>
        <name>Mg(2+)</name>
        <dbReference type="ChEBI" id="CHEBI:18420"/>
        <label>3</label>
    </ligand>
</feature>
<gene>
    <name evidence="2 5" type="primary">thiL</name>
    <name evidence="5" type="ORF">ACK2TP_13560</name>
</gene>
<dbReference type="Gene3D" id="3.30.1330.10">
    <property type="entry name" value="PurM-like, N-terminal domain"/>
    <property type="match status" value="1"/>
</dbReference>
<sequence length="340" mass="35727">MAREPGGELDLIRKIQLRSGRVSDSASRDSRRASAVTLGIGDDCAILQSPAGHELLVTTDFSLEGRHFDRAAHPARSVGHRCLARGLSDLAAMGATPLAAFLSLALPAGLQRTARGRAWVDGFLDGLLSLARNSGTSLAGGDTSAAPGQHILADIVLTGAAPRGRSLRRSGARAGDALYVTGSLGGSAAELAQLLRTPRRFRSALPENDHPHLFPRPRLLVGQALRRRGLASAAIDVSDGLSTDLHHLCAASGVGAMVEAAALPIHALAATEEDGGLALVLHGGEDYELLFAARPTVRMPRTVAGVPVRRIGRLTRSKRVLLERDGRTEPLDSGGWEHTL</sequence>
<dbReference type="SUPFAM" id="SSF56042">
    <property type="entry name" value="PurM C-terminal domain-like"/>
    <property type="match status" value="1"/>
</dbReference>
<feature type="domain" description="PurM-like N-terminal" evidence="3">
    <location>
        <begin position="41"/>
        <end position="159"/>
    </location>
</feature>
<protein>
    <recommendedName>
        <fullName evidence="2">Thiamine-monophosphate kinase</fullName>
        <shortName evidence="2">TMP kinase</shortName>
        <shortName evidence="2">Thiamine-phosphate kinase</shortName>
        <ecNumber evidence="2">2.7.4.16</ecNumber>
    </recommendedName>
</protein>
<dbReference type="Pfam" id="PF02769">
    <property type="entry name" value="AIRS_C"/>
    <property type="match status" value="1"/>
</dbReference>
<dbReference type="CDD" id="cd02194">
    <property type="entry name" value="ThiL"/>
    <property type="match status" value="1"/>
</dbReference>
<dbReference type="GO" id="GO:0009030">
    <property type="term" value="F:thiamine-phosphate kinase activity"/>
    <property type="evidence" value="ECO:0007669"/>
    <property type="project" value="UniProtKB-EC"/>
</dbReference>
<comment type="similarity">
    <text evidence="2">Belongs to the thiamine-monophosphate kinase family.</text>
</comment>
<dbReference type="EC" id="2.7.4.16" evidence="2"/>
<feature type="binding site" evidence="2">
    <location>
        <position position="60"/>
    </location>
    <ligand>
        <name>Mg(2+)</name>
        <dbReference type="ChEBI" id="CHEBI:18420"/>
        <label>2</label>
    </ligand>
</feature>
<feature type="binding site" evidence="2">
    <location>
        <position position="239"/>
    </location>
    <ligand>
        <name>Mg(2+)</name>
        <dbReference type="ChEBI" id="CHEBI:18420"/>
        <label>5</label>
    </ligand>
</feature>
<dbReference type="InterPro" id="IPR036921">
    <property type="entry name" value="PurM-like_N_sf"/>
</dbReference>
<comment type="caution">
    <text evidence="5">The sequence shown here is derived from an EMBL/GenBank/DDBJ whole genome shotgun (WGS) entry which is preliminary data.</text>
</comment>
<evidence type="ECO:0000259" key="4">
    <source>
        <dbReference type="Pfam" id="PF02769"/>
    </source>
</evidence>
<feature type="binding site" evidence="2">
    <location>
        <position position="89"/>
    </location>
    <ligand>
        <name>Mg(2+)</name>
        <dbReference type="ChEBI" id="CHEBI:18420"/>
        <label>3</label>
    </ligand>
</feature>
<dbReference type="InterPro" id="IPR006283">
    <property type="entry name" value="ThiL-like"/>
</dbReference>
<comment type="catalytic activity">
    <reaction evidence="2">
        <text>thiamine phosphate + ATP = thiamine diphosphate + ADP</text>
        <dbReference type="Rhea" id="RHEA:15913"/>
        <dbReference type="ChEBI" id="CHEBI:30616"/>
        <dbReference type="ChEBI" id="CHEBI:37575"/>
        <dbReference type="ChEBI" id="CHEBI:58937"/>
        <dbReference type="ChEBI" id="CHEBI:456216"/>
        <dbReference type="EC" id="2.7.4.16"/>
    </reaction>
</comment>
<reference evidence="5 6" key="1">
    <citation type="submission" date="2024-12" db="EMBL/GenBank/DDBJ databases">
        <authorList>
            <person name="Lee Y."/>
        </authorList>
    </citation>
    <scope>NUCLEOTIDE SEQUENCE [LARGE SCALE GENOMIC DNA]</scope>
    <source>
        <strain evidence="5 6">03SUJ4</strain>
    </source>
</reference>
<dbReference type="SUPFAM" id="SSF55326">
    <property type="entry name" value="PurM N-terminal domain-like"/>
    <property type="match status" value="1"/>
</dbReference>
<feature type="binding site" evidence="2">
    <location>
        <position position="169"/>
    </location>
    <ligand>
        <name>ATP</name>
        <dbReference type="ChEBI" id="CHEBI:30616"/>
    </ligand>
</feature>
<dbReference type="InterPro" id="IPR010918">
    <property type="entry name" value="PurM-like_C_dom"/>
</dbReference>
<feature type="binding site" evidence="2">
    <location>
        <position position="236"/>
    </location>
    <ligand>
        <name>Mg(2+)</name>
        <dbReference type="ChEBI" id="CHEBI:18420"/>
        <label>3</label>
    </ligand>
</feature>
<feature type="binding site" evidence="2">
    <location>
        <begin position="141"/>
        <end position="142"/>
    </location>
    <ligand>
        <name>ATP</name>
        <dbReference type="ChEBI" id="CHEBI:30616"/>
    </ligand>
</feature>
<keyword evidence="2 5" id="KW-0808">Transferase</keyword>
<keyword evidence="2 5" id="KW-0418">Kinase</keyword>
<dbReference type="RefSeq" id="WP_263415022.1">
    <property type="nucleotide sequence ID" value="NZ_BAABBH010000001.1"/>
</dbReference>
<proteinExistence type="inferred from homology"/>
<comment type="pathway">
    <text evidence="2">Cofactor biosynthesis; thiamine diphosphate biosynthesis; thiamine diphosphate from thiamine phosphate: step 1/1.</text>
</comment>
<feature type="binding site" evidence="2">
    <location>
        <position position="285"/>
    </location>
    <ligand>
        <name>substrate</name>
    </ligand>
</feature>
<dbReference type="PANTHER" id="PTHR30270">
    <property type="entry name" value="THIAMINE-MONOPHOSPHATE KINASE"/>
    <property type="match status" value="1"/>
</dbReference>
<comment type="miscellaneous">
    <text evidence="2">Reaction mechanism of ThiL seems to utilize a direct, inline transfer of the gamma-phosphate of ATP to TMP rather than a phosphorylated enzyme intermediate.</text>
</comment>
<feature type="binding site" evidence="2">
    <location>
        <position position="142"/>
    </location>
    <ligand>
        <name>Mg(2+)</name>
        <dbReference type="ChEBI" id="CHEBI:18420"/>
        <label>1</label>
    </ligand>
</feature>
<keyword evidence="2" id="KW-0479">Metal-binding</keyword>
<feature type="binding site" evidence="2">
    <location>
        <position position="89"/>
    </location>
    <ligand>
        <name>Mg(2+)</name>
        <dbReference type="ChEBI" id="CHEBI:18420"/>
        <label>2</label>
    </ligand>
</feature>
<keyword evidence="1 2" id="KW-0784">Thiamine biosynthesis</keyword>
<name>A0ABW9KLW5_9BACT</name>
<dbReference type="PANTHER" id="PTHR30270:SF0">
    <property type="entry name" value="THIAMINE-MONOPHOSPHATE KINASE"/>
    <property type="match status" value="1"/>
</dbReference>
<organism evidence="5 6">
    <name type="scientific">Terriglobus aquaticus</name>
    <dbReference type="NCBI Taxonomy" id="940139"/>
    <lineage>
        <taxon>Bacteria</taxon>
        <taxon>Pseudomonadati</taxon>
        <taxon>Acidobacteriota</taxon>
        <taxon>Terriglobia</taxon>
        <taxon>Terriglobales</taxon>
        <taxon>Acidobacteriaceae</taxon>
        <taxon>Terriglobus</taxon>
    </lineage>
</organism>
<evidence type="ECO:0000256" key="1">
    <source>
        <dbReference type="ARBA" id="ARBA00022977"/>
    </source>
</evidence>
<feature type="binding site" evidence="2">
    <location>
        <position position="43"/>
    </location>
    <ligand>
        <name>Mg(2+)</name>
        <dbReference type="ChEBI" id="CHEBI:18420"/>
        <label>4</label>
    </ligand>
</feature>
<feature type="binding site" evidence="2">
    <location>
        <position position="60"/>
    </location>
    <ligand>
        <name>Mg(2+)</name>
        <dbReference type="ChEBI" id="CHEBI:18420"/>
        <label>1</label>
    </ligand>
</feature>
<feature type="binding site" evidence="2">
    <location>
        <position position="67"/>
    </location>
    <ligand>
        <name>substrate</name>
    </ligand>
</feature>
<evidence type="ECO:0000259" key="3">
    <source>
        <dbReference type="Pfam" id="PF00586"/>
    </source>
</evidence>
<dbReference type="EMBL" id="JBJYXY010000001">
    <property type="protein sequence ID" value="MFN2976791.1"/>
    <property type="molecule type" value="Genomic_DNA"/>
</dbReference>
<accession>A0ABW9KLW5</accession>
<feature type="binding site" evidence="2">
    <location>
        <position position="238"/>
    </location>
    <ligand>
        <name>ATP</name>
        <dbReference type="ChEBI" id="CHEBI:30616"/>
    </ligand>
</feature>
<feature type="binding site" evidence="2">
    <location>
        <position position="89"/>
    </location>
    <ligand>
        <name>Mg(2+)</name>
        <dbReference type="ChEBI" id="CHEBI:18420"/>
        <label>4</label>
    </ligand>
</feature>
<keyword evidence="2" id="KW-0460">Magnesium</keyword>
<evidence type="ECO:0000313" key="6">
    <source>
        <dbReference type="Proteomes" id="UP001634747"/>
    </source>
</evidence>
<dbReference type="InterPro" id="IPR016188">
    <property type="entry name" value="PurM-like_N"/>
</dbReference>
<comment type="caution">
    <text evidence="2">Lacks conserved residue(s) required for the propagation of feature annotation.</text>
</comment>
<dbReference type="HAMAP" id="MF_02128">
    <property type="entry name" value="TMP_kinase"/>
    <property type="match status" value="1"/>
</dbReference>
<keyword evidence="2" id="KW-0547">Nucleotide-binding</keyword>
<feature type="binding site" evidence="2">
    <location>
        <position position="58"/>
    </location>
    <ligand>
        <name>Mg(2+)</name>
        <dbReference type="ChEBI" id="CHEBI:18420"/>
        <label>4</label>
    </ligand>
</feature>